<evidence type="ECO:0008006" key="3">
    <source>
        <dbReference type="Google" id="ProtNLM"/>
    </source>
</evidence>
<keyword evidence="2" id="KW-1185">Reference proteome</keyword>
<gene>
    <name evidence="1" type="ORF">PHLGIDRAFT_466551</name>
</gene>
<reference evidence="1 2" key="1">
    <citation type="journal article" date="2014" name="PLoS Genet.">
        <title>Analysis of the Phlebiopsis gigantea genome, transcriptome and secretome provides insight into its pioneer colonization strategies of wood.</title>
        <authorList>
            <person name="Hori C."/>
            <person name="Ishida T."/>
            <person name="Igarashi K."/>
            <person name="Samejima M."/>
            <person name="Suzuki H."/>
            <person name="Master E."/>
            <person name="Ferreira P."/>
            <person name="Ruiz-Duenas F.J."/>
            <person name="Held B."/>
            <person name="Canessa P."/>
            <person name="Larrondo L.F."/>
            <person name="Schmoll M."/>
            <person name="Druzhinina I.S."/>
            <person name="Kubicek C.P."/>
            <person name="Gaskell J.A."/>
            <person name="Kersten P."/>
            <person name="St John F."/>
            <person name="Glasner J."/>
            <person name="Sabat G."/>
            <person name="Splinter BonDurant S."/>
            <person name="Syed K."/>
            <person name="Yadav J."/>
            <person name="Mgbeahuruike A.C."/>
            <person name="Kovalchuk A."/>
            <person name="Asiegbu F.O."/>
            <person name="Lackner G."/>
            <person name="Hoffmeister D."/>
            <person name="Rencoret J."/>
            <person name="Gutierrez A."/>
            <person name="Sun H."/>
            <person name="Lindquist E."/>
            <person name="Barry K."/>
            <person name="Riley R."/>
            <person name="Grigoriev I.V."/>
            <person name="Henrissat B."/>
            <person name="Kues U."/>
            <person name="Berka R.M."/>
            <person name="Martinez A.T."/>
            <person name="Covert S.F."/>
            <person name="Blanchette R.A."/>
            <person name="Cullen D."/>
        </authorList>
    </citation>
    <scope>NUCLEOTIDE SEQUENCE [LARGE SCALE GENOMIC DNA]</scope>
    <source>
        <strain evidence="1 2">11061_1 CR5-6</strain>
    </source>
</reference>
<evidence type="ECO:0000313" key="2">
    <source>
        <dbReference type="Proteomes" id="UP000053257"/>
    </source>
</evidence>
<protein>
    <recommendedName>
        <fullName evidence="3">F-box domain-containing protein</fullName>
    </recommendedName>
</protein>
<dbReference type="OrthoDB" id="2741110at2759"/>
<proteinExistence type="predicted"/>
<dbReference type="Proteomes" id="UP000053257">
    <property type="component" value="Unassembled WGS sequence"/>
</dbReference>
<dbReference type="HOGENOM" id="CLU_036316_4_1_1"/>
<organism evidence="1 2">
    <name type="scientific">Phlebiopsis gigantea (strain 11061_1 CR5-6)</name>
    <name type="common">White-rot fungus</name>
    <name type="synonym">Peniophora gigantea</name>
    <dbReference type="NCBI Taxonomy" id="745531"/>
    <lineage>
        <taxon>Eukaryota</taxon>
        <taxon>Fungi</taxon>
        <taxon>Dikarya</taxon>
        <taxon>Basidiomycota</taxon>
        <taxon>Agaricomycotina</taxon>
        <taxon>Agaricomycetes</taxon>
        <taxon>Polyporales</taxon>
        <taxon>Phanerochaetaceae</taxon>
        <taxon>Phlebiopsis</taxon>
    </lineage>
</organism>
<accession>A0A0C3S9J4</accession>
<evidence type="ECO:0000313" key="1">
    <source>
        <dbReference type="EMBL" id="KIP06260.1"/>
    </source>
</evidence>
<dbReference type="AlphaFoldDB" id="A0A0C3S9J4"/>
<sequence length="388" mass="43188">MFPRLRRDHSARMSSRVVEQPYINKLPQEVVESIIDLLANERGALKSCALVQRSWLSRARHHLHRELTIDCGNHVLPTPEYYSTGAAEHIRSLKLIAPPQPPVPGASDAKARTVWAIVPRFTALRSLTLIFSNWTAPGKSYEWLRPVTRHITHLNLVFASFVHAVDFFRFLAMFPELESLAMTNVSFGTAALTAIPPPPPHGLRELLVRGHIVPPDVTRAFALWLCQLPRLVVPQFSLKWEVGQPECLVPILDGLGPRLAHLELPLWSAQHVPSEVVKTALHSVTFTSHIPEIGASDVAEILAFLARVATNELRTLTYDVRTTGPLDRVDASALGDLDAVLCATPHTRFPNLETVRFRVPADVAEKLAKGLPRASRRRALVVDVVKHT</sequence>
<name>A0A0C3S9J4_PHLG1</name>
<dbReference type="EMBL" id="KN840522">
    <property type="protein sequence ID" value="KIP06260.1"/>
    <property type="molecule type" value="Genomic_DNA"/>
</dbReference>